<accession>A0A3E2H3L2</accession>
<dbReference type="OMA" id="QCGDNCA"/>
<comment type="caution">
    <text evidence="2">The sequence shown here is derived from an EMBL/GenBank/DDBJ whole genome shotgun (WGS) entry which is preliminary data.</text>
</comment>
<feature type="chain" id="PRO_5017623097" evidence="1">
    <location>
        <begin position="18"/>
        <end position="121"/>
    </location>
</feature>
<keyword evidence="1" id="KW-0732">Signal</keyword>
<reference evidence="2 3" key="1">
    <citation type="submission" date="2018-05" db="EMBL/GenBank/DDBJ databases">
        <title>Draft genome sequence of Scytalidium lignicola DSM 105466, a ubiquitous saprotrophic fungus.</title>
        <authorList>
            <person name="Buettner E."/>
            <person name="Gebauer A.M."/>
            <person name="Hofrichter M."/>
            <person name="Liers C."/>
            <person name="Kellner H."/>
        </authorList>
    </citation>
    <scope>NUCLEOTIDE SEQUENCE [LARGE SCALE GENOMIC DNA]</scope>
    <source>
        <strain evidence="2 3">DSM 105466</strain>
    </source>
</reference>
<sequence>MKAFTLLLVTAITAVNGAATAVCNADNCLRAIRASAFPSVPGTADCSAYFVATATPDVSTTTSTVVVTVSIPTYASACSGFDRYSSACACIGVSGTTTTLPTPVFTATVTSTVTLGLPTSV</sequence>
<feature type="non-terminal residue" evidence="2">
    <location>
        <position position="1"/>
    </location>
</feature>
<feature type="signal peptide" evidence="1">
    <location>
        <begin position="1"/>
        <end position="17"/>
    </location>
</feature>
<evidence type="ECO:0000313" key="3">
    <source>
        <dbReference type="Proteomes" id="UP000258309"/>
    </source>
</evidence>
<dbReference type="AlphaFoldDB" id="A0A3E2H3L2"/>
<dbReference type="Proteomes" id="UP000258309">
    <property type="component" value="Unassembled WGS sequence"/>
</dbReference>
<protein>
    <submittedName>
        <fullName evidence="2">Uncharacterized protein</fullName>
    </submittedName>
</protein>
<keyword evidence="3" id="KW-1185">Reference proteome</keyword>
<gene>
    <name evidence="2" type="ORF">B7463_g8365</name>
</gene>
<evidence type="ECO:0000256" key="1">
    <source>
        <dbReference type="SAM" id="SignalP"/>
    </source>
</evidence>
<organism evidence="2 3">
    <name type="scientific">Scytalidium lignicola</name>
    <name type="common">Hyphomycete</name>
    <dbReference type="NCBI Taxonomy" id="5539"/>
    <lineage>
        <taxon>Eukaryota</taxon>
        <taxon>Fungi</taxon>
        <taxon>Dikarya</taxon>
        <taxon>Ascomycota</taxon>
        <taxon>Pezizomycotina</taxon>
        <taxon>Leotiomycetes</taxon>
        <taxon>Leotiomycetes incertae sedis</taxon>
        <taxon>Scytalidium</taxon>
    </lineage>
</organism>
<evidence type="ECO:0000313" key="2">
    <source>
        <dbReference type="EMBL" id="RFU27980.1"/>
    </source>
</evidence>
<feature type="non-terminal residue" evidence="2">
    <location>
        <position position="121"/>
    </location>
</feature>
<dbReference type="OrthoDB" id="5596743at2759"/>
<dbReference type="EMBL" id="NCSJ02000182">
    <property type="protein sequence ID" value="RFU27980.1"/>
    <property type="molecule type" value="Genomic_DNA"/>
</dbReference>
<name>A0A3E2H3L2_SCYLI</name>
<proteinExistence type="predicted"/>